<reference evidence="2 3" key="1">
    <citation type="submission" date="2015-09" db="EMBL/GenBank/DDBJ databases">
        <authorList>
            <consortium name="Pathogen Informatics"/>
        </authorList>
    </citation>
    <scope>NUCLEOTIDE SEQUENCE [LARGE SCALE GENOMIC DNA]</scope>
    <source>
        <strain evidence="2 3">2789STDY5834960</strain>
    </source>
</reference>
<dbReference type="InterPro" id="IPR024760">
    <property type="entry name" value="HTH_dom_conjug_TS-like"/>
</dbReference>
<dbReference type="Proteomes" id="UP000095350">
    <property type="component" value="Unassembled WGS sequence"/>
</dbReference>
<dbReference type="EMBL" id="CYXZ01000019">
    <property type="protein sequence ID" value="CUN21050.1"/>
    <property type="molecule type" value="Genomic_DNA"/>
</dbReference>
<proteinExistence type="predicted"/>
<evidence type="ECO:0000259" key="1">
    <source>
        <dbReference type="Pfam" id="PF12645"/>
    </source>
</evidence>
<dbReference type="OrthoDB" id="9801453at2"/>
<name>A0A173V302_9FIRM</name>
<dbReference type="STRING" id="166486.ERS852572_02487"/>
<organism evidence="2 3">
    <name type="scientific">Roseburia intestinalis</name>
    <dbReference type="NCBI Taxonomy" id="166486"/>
    <lineage>
        <taxon>Bacteria</taxon>
        <taxon>Bacillati</taxon>
        <taxon>Bacillota</taxon>
        <taxon>Clostridia</taxon>
        <taxon>Lachnospirales</taxon>
        <taxon>Lachnospiraceae</taxon>
        <taxon>Roseburia</taxon>
    </lineage>
</organism>
<evidence type="ECO:0000313" key="2">
    <source>
        <dbReference type="EMBL" id="CUN21050.1"/>
    </source>
</evidence>
<dbReference type="RefSeq" id="WP_024738889.1">
    <property type="nucleotide sequence ID" value="NZ_CABIYH010000019.1"/>
</dbReference>
<dbReference type="Pfam" id="PF12645">
    <property type="entry name" value="HTH_16"/>
    <property type="match status" value="1"/>
</dbReference>
<dbReference type="PaxDb" id="166486-ERS852572_02487"/>
<gene>
    <name evidence="2" type="ORF">ERS852572_02487</name>
</gene>
<dbReference type="AlphaFoldDB" id="A0A173V302"/>
<feature type="domain" description="Helix-turn-helix conjugative transposon-like" evidence="1">
    <location>
        <begin position="7"/>
        <end position="61"/>
    </location>
</feature>
<accession>A0A173V302</accession>
<sequence length="65" mass="7522">MSKLLPYETIVKAHEGDPDAVNAVLSHYAGYIRYFSKVRGQVNAEVEEYVKQQLIAALFKFRFDR</sequence>
<protein>
    <submittedName>
        <fullName evidence="2">Helix-turn-helix domain</fullName>
    </submittedName>
</protein>
<evidence type="ECO:0000313" key="3">
    <source>
        <dbReference type="Proteomes" id="UP000095350"/>
    </source>
</evidence>